<dbReference type="EMBL" id="NHSF01000018">
    <property type="protein sequence ID" value="MBK5929542.1"/>
    <property type="molecule type" value="Genomic_DNA"/>
</dbReference>
<evidence type="ECO:0000313" key="1">
    <source>
        <dbReference type="EMBL" id="MBK5929542.1"/>
    </source>
</evidence>
<comment type="caution">
    <text evidence="1">The sequence shown here is derived from an EMBL/GenBank/DDBJ whole genome shotgun (WGS) entry which is preliminary data.</text>
</comment>
<name>A0AAJ0UFA7_HALSE</name>
<reference evidence="1" key="2">
    <citation type="journal article" date="2020" name="Microorganisms">
        <title>Osmotic Adaptation and Compatible Solute Biosynthesis of Phototrophic Bacteria as Revealed from Genome Analyses.</title>
        <authorList>
            <person name="Imhoff J.F."/>
            <person name="Rahn T."/>
            <person name="Kunzel S."/>
            <person name="Keller A."/>
            <person name="Neulinger S.C."/>
        </authorList>
    </citation>
    <scope>NUCLEOTIDE SEQUENCE</scope>
    <source>
        <strain evidence="1">DSM 4395</strain>
    </source>
</reference>
<protein>
    <recommendedName>
        <fullName evidence="3">Lipoprotein</fullName>
    </recommendedName>
</protein>
<dbReference type="PROSITE" id="PS51257">
    <property type="entry name" value="PROKAR_LIPOPROTEIN"/>
    <property type="match status" value="1"/>
</dbReference>
<organism evidence="1 2">
    <name type="scientific">Halochromatium salexigens</name>
    <name type="common">Chromatium salexigens</name>
    <dbReference type="NCBI Taxonomy" id="49447"/>
    <lineage>
        <taxon>Bacteria</taxon>
        <taxon>Pseudomonadati</taxon>
        <taxon>Pseudomonadota</taxon>
        <taxon>Gammaproteobacteria</taxon>
        <taxon>Chromatiales</taxon>
        <taxon>Chromatiaceae</taxon>
        <taxon>Halochromatium</taxon>
    </lineage>
</organism>
<dbReference type="Proteomes" id="UP001296967">
    <property type="component" value="Unassembled WGS sequence"/>
</dbReference>
<sequence>MEIEMRTLRLFCVLAVAFALTGCFKIDQTLTLNKDGSGVLDMRYGMSGQALAQLETMEKMAEAMGEDSGKAMEMDADTPFDMNFDEAQVREEFEAKGLDGVELLSATSETIDGWRYMDIKMAFDSLAALQQTDLFESNEVSLARNAEGNYVLTQAGGDANASEDDVDSEMETQMLQQMATMFAGMRIASRVVVPTEIIETDATEVDGRTAAWIYDIEENPDVLTELQNINMRVVFSGEGVSIDADQQ</sequence>
<dbReference type="AlphaFoldDB" id="A0AAJ0UFA7"/>
<reference evidence="1" key="1">
    <citation type="submission" date="2017-05" db="EMBL/GenBank/DDBJ databases">
        <authorList>
            <person name="Imhoff J.F."/>
            <person name="Rahn T."/>
            <person name="Kuenzel S."/>
            <person name="Neulinger S.C."/>
        </authorList>
    </citation>
    <scope>NUCLEOTIDE SEQUENCE</scope>
    <source>
        <strain evidence="1">DSM 4395</strain>
    </source>
</reference>
<accession>A0AAJ0UFA7</accession>
<keyword evidence="2" id="KW-1185">Reference proteome</keyword>
<gene>
    <name evidence="1" type="ORF">CCR82_03085</name>
</gene>
<evidence type="ECO:0000313" key="2">
    <source>
        <dbReference type="Proteomes" id="UP001296967"/>
    </source>
</evidence>
<evidence type="ECO:0008006" key="3">
    <source>
        <dbReference type="Google" id="ProtNLM"/>
    </source>
</evidence>
<proteinExistence type="predicted"/>